<accession>A0ABV6Z490</accession>
<proteinExistence type="predicted"/>
<gene>
    <name evidence="1" type="ORF">ACFL27_23960</name>
</gene>
<reference evidence="1 2" key="1">
    <citation type="submission" date="2024-09" db="EMBL/GenBank/DDBJ databases">
        <title>Laminarin stimulates single cell rates of sulfate reduction while oxygen inhibits transcriptomic activity in coastal marine sediment.</title>
        <authorList>
            <person name="Lindsay M."/>
            <person name="Orcutt B."/>
            <person name="Emerson D."/>
            <person name="Stepanauskas R."/>
            <person name="D'Angelo T."/>
        </authorList>
    </citation>
    <scope>NUCLEOTIDE SEQUENCE [LARGE SCALE GENOMIC DNA]</scope>
    <source>
        <strain evidence="1">SAG AM-311-K15</strain>
    </source>
</reference>
<sequence>MKIVKLIPLSACLLLGLIISYHTTERDSDEGSSVVFRICLKNDTARDLNITTMRFRIYNHRSNQTSIVHNDYLYVMGGDRFQALSWVEYARFNEDGTIGNFRLTSSFEDYRLE</sequence>
<dbReference type="Proteomes" id="UP001594351">
    <property type="component" value="Unassembled WGS sequence"/>
</dbReference>
<evidence type="ECO:0000313" key="1">
    <source>
        <dbReference type="EMBL" id="MFC1853265.1"/>
    </source>
</evidence>
<evidence type="ECO:0000313" key="2">
    <source>
        <dbReference type="Proteomes" id="UP001594351"/>
    </source>
</evidence>
<dbReference type="Pfam" id="PF01344">
    <property type="entry name" value="Kelch_1"/>
    <property type="match status" value="1"/>
</dbReference>
<name>A0ABV6Z490_UNCC1</name>
<protein>
    <submittedName>
        <fullName evidence="1">Uncharacterized protein</fullName>
    </submittedName>
</protein>
<dbReference type="EMBL" id="JBHPBY010000459">
    <property type="protein sequence ID" value="MFC1853265.1"/>
    <property type="molecule type" value="Genomic_DNA"/>
</dbReference>
<keyword evidence="2" id="KW-1185">Reference proteome</keyword>
<organism evidence="1 2">
    <name type="scientific">candidate division CSSED10-310 bacterium</name>
    <dbReference type="NCBI Taxonomy" id="2855610"/>
    <lineage>
        <taxon>Bacteria</taxon>
        <taxon>Bacteria division CSSED10-310</taxon>
    </lineage>
</organism>
<dbReference type="InterPro" id="IPR006652">
    <property type="entry name" value="Kelch_1"/>
</dbReference>
<comment type="caution">
    <text evidence="1">The sequence shown here is derived from an EMBL/GenBank/DDBJ whole genome shotgun (WGS) entry which is preliminary data.</text>
</comment>